<protein>
    <submittedName>
        <fullName evidence="1">Bacteriophage protein</fullName>
    </submittedName>
</protein>
<evidence type="ECO:0000313" key="3">
    <source>
        <dbReference type="Proteomes" id="UP000321154"/>
    </source>
</evidence>
<dbReference type="RefSeq" id="WP_167627265.1">
    <property type="nucleotide sequence ID" value="NZ_BAAAHR010000002.1"/>
</dbReference>
<reference evidence="1 3" key="1">
    <citation type="submission" date="2019-07" db="EMBL/GenBank/DDBJ databases">
        <title>Whole genome shotgun sequence of Frigoribacterium faeni NBRC 103066.</title>
        <authorList>
            <person name="Hosoyama A."/>
            <person name="Uohara A."/>
            <person name="Ohji S."/>
            <person name="Ichikawa N."/>
        </authorList>
    </citation>
    <scope>NUCLEOTIDE SEQUENCE [LARGE SCALE GENOMIC DNA]</scope>
    <source>
        <strain evidence="1 3">NBRC 103066</strain>
    </source>
</reference>
<dbReference type="Proteomes" id="UP000321154">
    <property type="component" value="Unassembled WGS sequence"/>
</dbReference>
<gene>
    <name evidence="2" type="ORF">FB463_000899</name>
    <name evidence="1" type="ORF">FFA01_06200</name>
</gene>
<name>A0A7W3JH01_9MICO</name>
<evidence type="ECO:0000313" key="2">
    <source>
        <dbReference type="EMBL" id="MBA8812675.1"/>
    </source>
</evidence>
<dbReference type="EMBL" id="JACGWW010000001">
    <property type="protein sequence ID" value="MBA8812675.1"/>
    <property type="molecule type" value="Genomic_DNA"/>
</dbReference>
<sequence length="446" mass="48118">MATTPAEWLPILAARLDARQARIAKNRSYSNGHAPLPEMGANTKATWKAFQKKARTNYGGLACESLGGRMVPNGVRVGTSMTSPGVLAARRVWRDNRLDVVFGDAISNMLTTSVGYLVTGVLNGDPVITSEMPEQVITAPDPTQPWRARAALKAWRDQDAGKDYALVWLPGQRQLFVRDSKTISGTLIGLVAGDWEPLGTVETYAGGVPVYVLENKDGVAEFEPHIDVIDRINLGKLQRLVVTAMQAFKQRAMKGGLPEQDEDGNDINWAKVFEPAPGALWDLPEGIDVWESEQTDIRPLLEGEKADARDFAGAIRTPISVFIPSGENQSVEGAANAKEGEIQKAKNRIARVTAPMSAALLEALRILGIDDGETVEVLWMPPEHVSFTEKTQAAKQAKDAGMSARWIKQNIMGTSPDEIAQDETDAATDQLLAATLIGAGSGNGNA</sequence>
<organism evidence="2 4">
    <name type="scientific">Frigoribacterium faeni</name>
    <dbReference type="NCBI Taxonomy" id="145483"/>
    <lineage>
        <taxon>Bacteria</taxon>
        <taxon>Bacillati</taxon>
        <taxon>Actinomycetota</taxon>
        <taxon>Actinomycetes</taxon>
        <taxon>Micrococcales</taxon>
        <taxon>Microbacteriaceae</taxon>
        <taxon>Frigoribacterium</taxon>
    </lineage>
</organism>
<proteinExistence type="predicted"/>
<dbReference type="InterPro" id="IPR021145">
    <property type="entry name" value="Portal_protein_SPP1_Gp6-like"/>
</dbReference>
<dbReference type="AlphaFoldDB" id="A0A7W3JH01"/>
<reference evidence="2 4" key="2">
    <citation type="submission" date="2020-07" db="EMBL/GenBank/DDBJ databases">
        <title>Sequencing the genomes of 1000 actinobacteria strains.</title>
        <authorList>
            <person name="Klenk H.-P."/>
        </authorList>
    </citation>
    <scope>NUCLEOTIDE SEQUENCE [LARGE SCALE GENOMIC DNA]</scope>
    <source>
        <strain evidence="2 4">DSM 10309</strain>
    </source>
</reference>
<dbReference type="Proteomes" id="UP000522688">
    <property type="component" value="Unassembled WGS sequence"/>
</dbReference>
<evidence type="ECO:0000313" key="1">
    <source>
        <dbReference type="EMBL" id="GEK82311.1"/>
    </source>
</evidence>
<keyword evidence="3" id="KW-1185">Reference proteome</keyword>
<evidence type="ECO:0000313" key="4">
    <source>
        <dbReference type="Proteomes" id="UP000522688"/>
    </source>
</evidence>
<dbReference type="Pfam" id="PF05133">
    <property type="entry name" value="SPP1_portal"/>
    <property type="match status" value="1"/>
</dbReference>
<accession>A0A7W3JH01</accession>
<dbReference type="EMBL" id="BJUV01000004">
    <property type="protein sequence ID" value="GEK82311.1"/>
    <property type="molecule type" value="Genomic_DNA"/>
</dbReference>
<comment type="caution">
    <text evidence="2">The sequence shown here is derived from an EMBL/GenBank/DDBJ whole genome shotgun (WGS) entry which is preliminary data.</text>
</comment>